<reference evidence="1" key="1">
    <citation type="submission" date="2021-08" db="EMBL/GenBank/DDBJ databases">
        <authorList>
            <person name="Niu Y."/>
        </authorList>
    </citation>
    <scope>NUCLEOTIDE SEQUENCE</scope>
</reference>
<accession>A0A8K1JZH3</accession>
<proteinExistence type="predicted"/>
<dbReference type="EMBL" id="MZ727351">
    <property type="protein sequence ID" value="UCW44482.1"/>
    <property type="molecule type" value="Genomic_DNA"/>
</dbReference>
<sequence length="74" mass="8682">MHRCRERDERRRGTHIVDTLRRNFSNAGTRGAYQIDDQRVDDATNRFVDQAPAADVRERRLGFAPMDGPQRHVF</sequence>
<name>A0A8K1JZH3_9VIRU</name>
<evidence type="ECO:0000313" key="1">
    <source>
        <dbReference type="EMBL" id="UCW44482.1"/>
    </source>
</evidence>
<protein>
    <submittedName>
        <fullName evidence="1">Uncharacterized protein</fullName>
    </submittedName>
</protein>
<organism evidence="1">
    <name type="scientific">Pseudomonas phage PPAT</name>
    <dbReference type="NCBI Taxonomy" id="2871158"/>
    <lineage>
        <taxon>Viruses</taxon>
    </lineage>
</organism>